<evidence type="ECO:0000256" key="2">
    <source>
        <dbReference type="ARBA" id="ARBA00012028"/>
    </source>
</evidence>
<proteinExistence type="inferred from homology"/>
<comment type="caution">
    <text evidence="6">The sequence shown here is derived from an EMBL/GenBank/DDBJ whole genome shotgun (WGS) entry which is preliminary data.</text>
</comment>
<dbReference type="InterPro" id="IPR029033">
    <property type="entry name" value="His_PPase_superfam"/>
</dbReference>
<evidence type="ECO:0000313" key="7">
    <source>
        <dbReference type="Proteomes" id="UP001166251"/>
    </source>
</evidence>
<name>A0ABS7EEK9_9GAMM</name>
<accession>A0ABS7EEK9</accession>
<dbReference type="RefSeq" id="WP_220102920.1">
    <property type="nucleotide sequence ID" value="NZ_JAHZSS010000003.1"/>
</dbReference>
<keyword evidence="3" id="KW-0312">Gluconeogenesis</keyword>
<reference evidence="6" key="1">
    <citation type="submission" date="2021-07" db="EMBL/GenBank/DDBJ databases">
        <title>Neiella marina sp. nov., isolated from the intestinal content of sea cucumber Apostichopus japonicus.</title>
        <authorList>
            <person name="Bai X."/>
        </authorList>
    </citation>
    <scope>NUCLEOTIDE SEQUENCE</scope>
    <source>
        <strain evidence="6">126</strain>
    </source>
</reference>
<dbReference type="InterPro" id="IPR005952">
    <property type="entry name" value="Phosphogly_mut1"/>
</dbReference>
<dbReference type="Pfam" id="PF00300">
    <property type="entry name" value="His_Phos_1"/>
    <property type="match status" value="1"/>
</dbReference>
<comment type="similarity">
    <text evidence="1">Belongs to the phosphoglycerate mutase family. BPG-dependent PGAM subfamily.</text>
</comment>
<dbReference type="Gene3D" id="3.40.50.1240">
    <property type="entry name" value="Phosphoglycerate mutase-like"/>
    <property type="match status" value="1"/>
</dbReference>
<gene>
    <name evidence="6" type="ORF">K0504_04255</name>
</gene>
<keyword evidence="5" id="KW-0413">Isomerase</keyword>
<dbReference type="PANTHER" id="PTHR11931">
    <property type="entry name" value="PHOSPHOGLYCERATE MUTASE"/>
    <property type="match status" value="1"/>
</dbReference>
<dbReference type="EC" id="5.4.2.11" evidence="2"/>
<evidence type="ECO:0000256" key="1">
    <source>
        <dbReference type="ARBA" id="ARBA00006717"/>
    </source>
</evidence>
<dbReference type="Proteomes" id="UP001166251">
    <property type="component" value="Unassembled WGS sequence"/>
</dbReference>
<keyword evidence="7" id="KW-1185">Reference proteome</keyword>
<organism evidence="6 7">
    <name type="scientific">Neiella holothuriorum</name>
    <dbReference type="NCBI Taxonomy" id="2870530"/>
    <lineage>
        <taxon>Bacteria</taxon>
        <taxon>Pseudomonadati</taxon>
        <taxon>Pseudomonadota</taxon>
        <taxon>Gammaproteobacteria</taxon>
        <taxon>Alteromonadales</taxon>
        <taxon>Echinimonadaceae</taxon>
        <taxon>Neiella</taxon>
    </lineage>
</organism>
<evidence type="ECO:0000313" key="6">
    <source>
        <dbReference type="EMBL" id="MBW8190241.1"/>
    </source>
</evidence>
<sequence>MKPTQPPRLPPNSSIIGLIRHGDYQQHVGAPSAFQPHPLTELGQQQSQQLADSIEAFVTKWQVRLNPKWHTSVLLRAWQTATICANQLTDHGTSTLIETAQLGERCVGNLANLTTAEIEAAIASDPRYSAPPKGWKSDSDYCLPYPGAESLMMAGQRVANYINEQAMEAPANGLTLFFGHGAAFRHAAYLTGALERHQIAKLSMYHASVVFFAVLPGGQWQHIDGEWKIRLVSESFTD</sequence>
<protein>
    <recommendedName>
        <fullName evidence="2">phosphoglycerate mutase (2,3-diphosphoglycerate-dependent)</fullName>
        <ecNumber evidence="2">5.4.2.11</ecNumber>
    </recommendedName>
</protein>
<dbReference type="CDD" id="cd07067">
    <property type="entry name" value="HP_PGM_like"/>
    <property type="match status" value="1"/>
</dbReference>
<keyword evidence="4" id="KW-0324">Glycolysis</keyword>
<evidence type="ECO:0000256" key="5">
    <source>
        <dbReference type="ARBA" id="ARBA00023235"/>
    </source>
</evidence>
<dbReference type="EMBL" id="JAHZSS010000003">
    <property type="protein sequence ID" value="MBW8190241.1"/>
    <property type="molecule type" value="Genomic_DNA"/>
</dbReference>
<dbReference type="InterPro" id="IPR013078">
    <property type="entry name" value="His_Pase_superF_clade-1"/>
</dbReference>
<evidence type="ECO:0000256" key="4">
    <source>
        <dbReference type="ARBA" id="ARBA00023152"/>
    </source>
</evidence>
<dbReference type="SUPFAM" id="SSF53254">
    <property type="entry name" value="Phosphoglycerate mutase-like"/>
    <property type="match status" value="1"/>
</dbReference>
<evidence type="ECO:0000256" key="3">
    <source>
        <dbReference type="ARBA" id="ARBA00022432"/>
    </source>
</evidence>